<sequence>MGPSAVKAGKPAKLPLPRTKAEIAALYGLENEKKPPPLYEVAITRYSNEGKPVVHVALPEKEDEDDEPEPQKAPPKVLRGGRKPKKSKTRTTSVKRTQEMSTKHTQNTQGSVNQKVHE</sequence>
<dbReference type="EMBL" id="BTRK01000002">
    <property type="protein sequence ID" value="GMR38578.1"/>
    <property type="molecule type" value="Genomic_DNA"/>
</dbReference>
<feature type="region of interest" description="Disordered" evidence="1">
    <location>
        <begin position="47"/>
        <end position="118"/>
    </location>
</feature>
<feature type="non-terminal residue" evidence="2">
    <location>
        <position position="118"/>
    </location>
</feature>
<organism evidence="2 3">
    <name type="scientific">Pristionchus mayeri</name>
    <dbReference type="NCBI Taxonomy" id="1317129"/>
    <lineage>
        <taxon>Eukaryota</taxon>
        <taxon>Metazoa</taxon>
        <taxon>Ecdysozoa</taxon>
        <taxon>Nematoda</taxon>
        <taxon>Chromadorea</taxon>
        <taxon>Rhabditida</taxon>
        <taxon>Rhabditina</taxon>
        <taxon>Diplogasteromorpha</taxon>
        <taxon>Diplogasteroidea</taxon>
        <taxon>Neodiplogasteridae</taxon>
        <taxon>Pristionchus</taxon>
    </lineage>
</organism>
<gene>
    <name evidence="2" type="ORF">PMAYCL1PPCAC_08773</name>
</gene>
<dbReference type="Proteomes" id="UP001328107">
    <property type="component" value="Unassembled WGS sequence"/>
</dbReference>
<proteinExistence type="predicted"/>
<name>A0AAN4ZHL8_9BILA</name>
<evidence type="ECO:0000313" key="3">
    <source>
        <dbReference type="Proteomes" id="UP001328107"/>
    </source>
</evidence>
<accession>A0AAN4ZHL8</accession>
<feature type="compositionally biased region" description="Polar residues" evidence="1">
    <location>
        <begin position="103"/>
        <end position="118"/>
    </location>
</feature>
<protein>
    <submittedName>
        <fullName evidence="2">Uncharacterized protein</fullName>
    </submittedName>
</protein>
<evidence type="ECO:0000256" key="1">
    <source>
        <dbReference type="SAM" id="MobiDB-lite"/>
    </source>
</evidence>
<reference evidence="3" key="1">
    <citation type="submission" date="2022-10" db="EMBL/GenBank/DDBJ databases">
        <title>Genome assembly of Pristionchus species.</title>
        <authorList>
            <person name="Yoshida K."/>
            <person name="Sommer R.J."/>
        </authorList>
    </citation>
    <scope>NUCLEOTIDE SEQUENCE [LARGE SCALE GENOMIC DNA]</scope>
    <source>
        <strain evidence="3">RS5460</strain>
    </source>
</reference>
<keyword evidence="3" id="KW-1185">Reference proteome</keyword>
<feature type="compositionally biased region" description="Basic residues" evidence="1">
    <location>
        <begin position="79"/>
        <end position="89"/>
    </location>
</feature>
<dbReference type="AlphaFoldDB" id="A0AAN4ZHL8"/>
<comment type="caution">
    <text evidence="2">The sequence shown here is derived from an EMBL/GenBank/DDBJ whole genome shotgun (WGS) entry which is preliminary data.</text>
</comment>
<evidence type="ECO:0000313" key="2">
    <source>
        <dbReference type="EMBL" id="GMR38578.1"/>
    </source>
</evidence>